<evidence type="ECO:0000256" key="6">
    <source>
        <dbReference type="ARBA" id="ARBA00023002"/>
    </source>
</evidence>
<protein>
    <recommendedName>
        <fullName evidence="10">4Fe-4S Mo/W bis-MGD-type domain-containing protein</fullName>
    </recommendedName>
</protein>
<dbReference type="InterPro" id="IPR009010">
    <property type="entry name" value="Asp_de-COase-like_dom_sf"/>
</dbReference>
<accession>A0A381PFX1</accession>
<dbReference type="GO" id="GO:0009055">
    <property type="term" value="F:electron transfer activity"/>
    <property type="evidence" value="ECO:0007669"/>
    <property type="project" value="TreeGrafter"/>
</dbReference>
<dbReference type="InterPro" id="IPR006657">
    <property type="entry name" value="MoPterin_dinucl-bd_dom"/>
</dbReference>
<evidence type="ECO:0000256" key="5">
    <source>
        <dbReference type="ARBA" id="ARBA00022723"/>
    </source>
</evidence>
<proteinExistence type="inferred from homology"/>
<dbReference type="EMBL" id="UINC01000972">
    <property type="protein sequence ID" value="SUZ65916.1"/>
    <property type="molecule type" value="Genomic_DNA"/>
</dbReference>
<feature type="region of interest" description="Disordered" evidence="9">
    <location>
        <begin position="1"/>
        <end position="30"/>
    </location>
</feature>
<dbReference type="Pfam" id="PF04879">
    <property type="entry name" value="Molybdop_Fe4S4"/>
    <property type="match status" value="1"/>
</dbReference>
<gene>
    <name evidence="11" type="ORF">METZ01_LOCUS18770</name>
</gene>
<dbReference type="Gene3D" id="2.20.25.90">
    <property type="entry name" value="ADC-like domains"/>
    <property type="match status" value="1"/>
</dbReference>
<dbReference type="GO" id="GO:0051539">
    <property type="term" value="F:4 iron, 4 sulfur cluster binding"/>
    <property type="evidence" value="ECO:0007669"/>
    <property type="project" value="UniProtKB-KW"/>
</dbReference>
<dbReference type="Gene3D" id="3.30.2070.10">
    <property type="entry name" value="Formate dehydrogenase/DMSO reductase"/>
    <property type="match status" value="1"/>
</dbReference>
<keyword evidence="6" id="KW-0560">Oxidoreductase</keyword>
<sequence>MSEVSDSRYKDDESFYKNAGPNAGLTNYPPHDQWHDWTELDAKAWPRRVERRYRLIPTTCFNCEAACGLVAYVDRETGEVAKFEGNPEHPASRGRNCAKGPATLNQVNDPERILFPLKRVGTRGGGEWERISWDQALDEIGARIRTALLEERRDEIMYHVGRPGEDGYTERVLQGWGVDGHNSHTNICSSNARIGYQSWMGHDRPSSDFANAEVIFLISAHLEAGHYFNPHAQRIIEAQEKGATVICVDPRLSNTGSKADHWLPAWPGTEPFLLLALARLLLENGTWQSDFVRRWTNWETYLARTRPDLDVKFELLEQALLDEYVEYTPEKAEEVSGVPAAQIREIASIIGAHPTKFASHNWRAAGAGNLGGWQTARCLFFLNVLTGSVGTVGGTSGNGWNKFKPHAPLGAQKIEHWNEMSWPREYPLSYHEMSILLPHFLNERRGKLDTYFTRVYNPVWTNPDGFSWMEALLDPSKVECHVALTPTWSETALFADYVLPMGVGSERHDLASFETHAGRWIGFRQPVIRRFAELEGKSLDKDSRTHEFNPGEVWEENEFWIDLSWRIDPDGQLGVREHFESRAEPGQPMTVDEYYGLIFAEEVPGLAEAAAAASQTPLEFMRDRGAFAVPTDPYLPHERLVDPASVQDCVLDESGVFRKPRTAGLFDGSEEAFTHTALAPLGDGSPAVEIDGEIKEGFPTPSKKLELYSTTLADWGWPEYATPTWIPSHVHWEDLDLDGQERILLPTFRIPTLIHTRSANSKWLNELSHRHPLWIHPEDAEKLNIGENQLVRITTRIGHFVIQAWRTEGIRPGVVAASHHMGRWRTGQEQGRSWGNGQADIEHDGTNWKLSRRDGMGSYSSEDPDSERIWWSDTGVHQNLTFAVQPDPISGMQCWHQRVQVTPAEEGDSYGDVVVDTAKSREAYLEWLAKTRPGPGPHGLRRPLWYARPLKPTVEAYRLS</sequence>
<dbReference type="InterPro" id="IPR006963">
    <property type="entry name" value="Mopterin_OxRdtase_4Fe-4S_dom"/>
</dbReference>
<dbReference type="Gene3D" id="3.40.228.10">
    <property type="entry name" value="Dimethylsulfoxide Reductase, domain 2"/>
    <property type="match status" value="1"/>
</dbReference>
<keyword evidence="4" id="KW-0004">4Fe-4S</keyword>
<dbReference type="GO" id="GO:0016491">
    <property type="term" value="F:oxidoreductase activity"/>
    <property type="evidence" value="ECO:0007669"/>
    <property type="project" value="UniProtKB-KW"/>
</dbReference>
<feature type="compositionally biased region" description="Basic and acidic residues" evidence="9">
    <location>
        <begin position="1"/>
        <end position="15"/>
    </location>
</feature>
<feature type="region of interest" description="Disordered" evidence="9">
    <location>
        <begin position="83"/>
        <end position="103"/>
    </location>
</feature>
<dbReference type="AlphaFoldDB" id="A0A381PFX1"/>
<evidence type="ECO:0000256" key="8">
    <source>
        <dbReference type="ARBA" id="ARBA00023014"/>
    </source>
</evidence>
<dbReference type="SUPFAM" id="SSF50692">
    <property type="entry name" value="ADC-like"/>
    <property type="match status" value="1"/>
</dbReference>
<dbReference type="PANTHER" id="PTHR43598:SF1">
    <property type="entry name" value="FORMATE DEHYDROGENASE-O MAJOR SUBUNIT"/>
    <property type="match status" value="1"/>
</dbReference>
<dbReference type="SUPFAM" id="SSF53706">
    <property type="entry name" value="Formate dehydrogenase/DMSO reductase, domains 1-3"/>
    <property type="match status" value="1"/>
</dbReference>
<dbReference type="Pfam" id="PF01568">
    <property type="entry name" value="Molydop_binding"/>
    <property type="match status" value="1"/>
</dbReference>
<evidence type="ECO:0000313" key="11">
    <source>
        <dbReference type="EMBL" id="SUZ65916.1"/>
    </source>
</evidence>
<comment type="subcellular location">
    <subcellularLocation>
        <location evidence="2">Cell envelope</location>
    </subcellularLocation>
</comment>
<dbReference type="Gene3D" id="3.40.50.740">
    <property type="match status" value="1"/>
</dbReference>
<evidence type="ECO:0000256" key="4">
    <source>
        <dbReference type="ARBA" id="ARBA00022485"/>
    </source>
</evidence>
<organism evidence="11">
    <name type="scientific">marine metagenome</name>
    <dbReference type="NCBI Taxonomy" id="408172"/>
    <lineage>
        <taxon>unclassified sequences</taxon>
        <taxon>metagenomes</taxon>
        <taxon>ecological metagenomes</taxon>
    </lineage>
</organism>
<comment type="cofactor">
    <cofactor evidence="1">
        <name>[4Fe-4S] cluster</name>
        <dbReference type="ChEBI" id="CHEBI:49883"/>
    </cofactor>
</comment>
<comment type="similarity">
    <text evidence="3">Belongs to the prokaryotic molybdopterin-containing oxidoreductase family.</text>
</comment>
<evidence type="ECO:0000259" key="10">
    <source>
        <dbReference type="PROSITE" id="PS51669"/>
    </source>
</evidence>
<evidence type="ECO:0000256" key="2">
    <source>
        <dbReference type="ARBA" id="ARBA00004196"/>
    </source>
</evidence>
<evidence type="ECO:0000256" key="3">
    <source>
        <dbReference type="ARBA" id="ARBA00010312"/>
    </source>
</evidence>
<dbReference type="GO" id="GO:0009061">
    <property type="term" value="P:anaerobic respiration"/>
    <property type="evidence" value="ECO:0007669"/>
    <property type="project" value="TreeGrafter"/>
</dbReference>
<dbReference type="GO" id="GO:0043546">
    <property type="term" value="F:molybdopterin cofactor binding"/>
    <property type="evidence" value="ECO:0007669"/>
    <property type="project" value="InterPro"/>
</dbReference>
<dbReference type="GO" id="GO:0030313">
    <property type="term" value="C:cell envelope"/>
    <property type="evidence" value="ECO:0007669"/>
    <property type="project" value="UniProtKB-SubCell"/>
</dbReference>
<dbReference type="InterPro" id="IPR006656">
    <property type="entry name" value="Mopterin_OxRdtase"/>
</dbReference>
<feature type="domain" description="4Fe-4S Mo/W bis-MGD-type" evidence="10">
    <location>
        <begin position="53"/>
        <end position="111"/>
    </location>
</feature>
<evidence type="ECO:0000256" key="7">
    <source>
        <dbReference type="ARBA" id="ARBA00023004"/>
    </source>
</evidence>
<dbReference type="PROSITE" id="PS51669">
    <property type="entry name" value="4FE4S_MOW_BIS_MGD"/>
    <property type="match status" value="1"/>
</dbReference>
<dbReference type="GO" id="GO:0030151">
    <property type="term" value="F:molybdenum ion binding"/>
    <property type="evidence" value="ECO:0007669"/>
    <property type="project" value="TreeGrafter"/>
</dbReference>
<reference evidence="11" key="1">
    <citation type="submission" date="2018-05" db="EMBL/GenBank/DDBJ databases">
        <authorList>
            <person name="Lanie J.A."/>
            <person name="Ng W.-L."/>
            <person name="Kazmierczak K.M."/>
            <person name="Andrzejewski T.M."/>
            <person name="Davidsen T.M."/>
            <person name="Wayne K.J."/>
            <person name="Tettelin H."/>
            <person name="Glass J.I."/>
            <person name="Rusch D."/>
            <person name="Podicherti R."/>
            <person name="Tsui H.-C.T."/>
            <person name="Winkler M.E."/>
        </authorList>
    </citation>
    <scope>NUCLEOTIDE SEQUENCE</scope>
</reference>
<keyword evidence="5" id="KW-0479">Metal-binding</keyword>
<keyword evidence="7" id="KW-0408">Iron</keyword>
<keyword evidence="8" id="KW-0411">Iron-sulfur</keyword>
<dbReference type="Pfam" id="PF00384">
    <property type="entry name" value="Molybdopterin"/>
    <property type="match status" value="1"/>
</dbReference>
<dbReference type="SMART" id="SM00926">
    <property type="entry name" value="Molybdop_Fe4S4"/>
    <property type="match status" value="1"/>
</dbReference>
<evidence type="ECO:0000256" key="1">
    <source>
        <dbReference type="ARBA" id="ARBA00001966"/>
    </source>
</evidence>
<evidence type="ECO:0000256" key="9">
    <source>
        <dbReference type="SAM" id="MobiDB-lite"/>
    </source>
</evidence>
<dbReference type="Gene3D" id="2.40.40.20">
    <property type="match status" value="1"/>
</dbReference>
<name>A0A381PFX1_9ZZZZ</name>
<dbReference type="PANTHER" id="PTHR43598">
    <property type="entry name" value="TUNGSTEN-CONTAINING FORMYLMETHANOFURAN DEHYDROGENASE 2 SUBUNIT B"/>
    <property type="match status" value="1"/>
</dbReference>